<feature type="transmembrane region" description="Helical" evidence="5">
    <location>
        <begin position="112"/>
        <end position="133"/>
    </location>
</feature>
<feature type="transmembrane region" description="Helical" evidence="5">
    <location>
        <begin position="12"/>
        <end position="33"/>
    </location>
</feature>
<feature type="transmembrane region" description="Helical" evidence="5">
    <location>
        <begin position="54"/>
        <end position="72"/>
    </location>
</feature>
<dbReference type="Proteomes" id="UP000472676">
    <property type="component" value="Unassembled WGS sequence"/>
</dbReference>
<dbReference type="GO" id="GO:0006629">
    <property type="term" value="P:lipid metabolic process"/>
    <property type="evidence" value="ECO:0007669"/>
    <property type="project" value="InterPro"/>
</dbReference>
<evidence type="ECO:0000256" key="3">
    <source>
        <dbReference type="ARBA" id="ARBA00022989"/>
    </source>
</evidence>
<dbReference type="GO" id="GO:0016020">
    <property type="term" value="C:membrane"/>
    <property type="evidence" value="ECO:0007669"/>
    <property type="project" value="UniProtKB-SubCell"/>
</dbReference>
<dbReference type="AlphaFoldDB" id="A0A6M2BUT9"/>
<keyword evidence="8" id="KW-1185">Reference proteome</keyword>
<dbReference type="EMBL" id="JAAMOW010000006">
    <property type="protein sequence ID" value="NGY05759.1"/>
    <property type="molecule type" value="Genomic_DNA"/>
</dbReference>
<feature type="transmembrane region" description="Helical" evidence="5">
    <location>
        <begin position="78"/>
        <end position="100"/>
    </location>
</feature>
<keyword evidence="3 5" id="KW-1133">Transmembrane helix</keyword>
<feature type="transmembrane region" description="Helical" evidence="5">
    <location>
        <begin position="178"/>
        <end position="197"/>
    </location>
</feature>
<keyword evidence="2 5" id="KW-0812">Transmembrane</keyword>
<dbReference type="PROSITE" id="PS50244">
    <property type="entry name" value="S5A_REDUCTASE"/>
    <property type="match status" value="1"/>
</dbReference>
<evidence type="ECO:0000313" key="8">
    <source>
        <dbReference type="Proteomes" id="UP000472676"/>
    </source>
</evidence>
<dbReference type="PANTHER" id="PTHR10556:SF35">
    <property type="entry name" value="3-OXO-5-ALPHA-STEROID 4-DEHYDROGENASE FAMILY PROTEIN"/>
    <property type="match status" value="1"/>
</dbReference>
<dbReference type="GO" id="GO:0016627">
    <property type="term" value="F:oxidoreductase activity, acting on the CH-CH group of donors"/>
    <property type="evidence" value="ECO:0007669"/>
    <property type="project" value="InterPro"/>
</dbReference>
<evidence type="ECO:0000256" key="4">
    <source>
        <dbReference type="ARBA" id="ARBA00023136"/>
    </source>
</evidence>
<feature type="domain" description="3-oxo-5-alpha-steroid 4-dehydrogenase C-terminal" evidence="6">
    <location>
        <begin position="140"/>
        <end position="246"/>
    </location>
</feature>
<dbReference type="InterPro" id="IPR001104">
    <property type="entry name" value="3-oxo-5_a-steroid_4-DH_C"/>
</dbReference>
<sequence>MFEFNLAAPMNWIYGVLVVLIPLIGVAEYRGWFQLEYSKFRPTQGGMSSRLGMFILYFVPIPVHLWFAAAYLGHATLAQWLLCAAMVGHFAKRCLEVLFLHKYSGPIGRFTVVQITLIYSLASALGGYLFAQAPALDGLFANGTLLFLIGEAGNYVHHKMLADLRARRSGYFIPQAGLFRLVTCPHYFFEIIAWVGIALMSHQWAMLLLALAMHNYLAARAWKTRQWYRSRFADYPPARKCMTPGLL</sequence>
<keyword evidence="4 5" id="KW-0472">Membrane</keyword>
<protein>
    <submittedName>
        <fullName evidence="7">DUF1295 domain-containing protein</fullName>
    </submittedName>
</protein>
<feature type="transmembrane region" description="Helical" evidence="5">
    <location>
        <begin position="139"/>
        <end position="157"/>
    </location>
</feature>
<gene>
    <name evidence="7" type="ORF">G7Y85_13375</name>
</gene>
<dbReference type="RefSeq" id="WP_166257867.1">
    <property type="nucleotide sequence ID" value="NZ_JAAMOW010000006.1"/>
</dbReference>
<feature type="transmembrane region" description="Helical" evidence="5">
    <location>
        <begin position="203"/>
        <end position="222"/>
    </location>
</feature>
<evidence type="ECO:0000313" key="7">
    <source>
        <dbReference type="EMBL" id="NGY05759.1"/>
    </source>
</evidence>
<evidence type="ECO:0000259" key="6">
    <source>
        <dbReference type="Pfam" id="PF02544"/>
    </source>
</evidence>
<dbReference type="PANTHER" id="PTHR10556">
    <property type="entry name" value="3-OXO-5-ALPHA-STEROID 4-DEHYDROGENASE"/>
    <property type="match status" value="1"/>
</dbReference>
<comment type="caution">
    <text evidence="7">The sequence shown here is derived from an EMBL/GenBank/DDBJ whole genome shotgun (WGS) entry which is preliminary data.</text>
</comment>
<accession>A0A6M2BUT9</accession>
<evidence type="ECO:0000256" key="2">
    <source>
        <dbReference type="ARBA" id="ARBA00022692"/>
    </source>
</evidence>
<evidence type="ECO:0000256" key="1">
    <source>
        <dbReference type="ARBA" id="ARBA00004141"/>
    </source>
</evidence>
<comment type="subcellular location">
    <subcellularLocation>
        <location evidence="1">Membrane</location>
        <topology evidence="1">Multi-pass membrane protein</topology>
    </subcellularLocation>
</comment>
<reference evidence="7 8" key="1">
    <citation type="journal article" date="2014" name="Int. J. Syst. Evol. Microbiol.">
        <title>Solimonas terrae sp. nov., isolated from soil.</title>
        <authorList>
            <person name="Kim S.J."/>
            <person name="Moon J.Y."/>
            <person name="Weon H.Y."/>
            <person name="Ahn J.H."/>
            <person name="Chen W.M."/>
            <person name="Kwon S.W."/>
        </authorList>
    </citation>
    <scope>NUCLEOTIDE SEQUENCE [LARGE SCALE GENOMIC DNA]</scope>
    <source>
        <strain evidence="7 8">KIS83-12</strain>
    </source>
</reference>
<proteinExistence type="predicted"/>
<dbReference type="Pfam" id="PF02544">
    <property type="entry name" value="Steroid_dh"/>
    <property type="match status" value="1"/>
</dbReference>
<dbReference type="Gene3D" id="1.20.120.1630">
    <property type="match status" value="1"/>
</dbReference>
<name>A0A6M2BUT9_9GAMM</name>
<dbReference type="InterPro" id="IPR039357">
    <property type="entry name" value="SRD5A/TECR"/>
</dbReference>
<organism evidence="7 8">
    <name type="scientific">Solimonas terrae</name>
    <dbReference type="NCBI Taxonomy" id="1396819"/>
    <lineage>
        <taxon>Bacteria</taxon>
        <taxon>Pseudomonadati</taxon>
        <taxon>Pseudomonadota</taxon>
        <taxon>Gammaproteobacteria</taxon>
        <taxon>Nevskiales</taxon>
        <taxon>Nevskiaceae</taxon>
        <taxon>Solimonas</taxon>
    </lineage>
</organism>
<evidence type="ECO:0000256" key="5">
    <source>
        <dbReference type="SAM" id="Phobius"/>
    </source>
</evidence>